<feature type="compositionally biased region" description="Basic and acidic residues" evidence="1">
    <location>
        <begin position="90"/>
        <end position="108"/>
    </location>
</feature>
<evidence type="ECO:0000313" key="2">
    <source>
        <dbReference type="EMBL" id="VDN27370.1"/>
    </source>
</evidence>
<feature type="region of interest" description="Disordered" evidence="1">
    <location>
        <begin position="1"/>
        <end position="59"/>
    </location>
</feature>
<dbReference type="Proteomes" id="UP000271889">
    <property type="component" value="Unassembled WGS sequence"/>
</dbReference>
<proteinExistence type="predicted"/>
<feature type="compositionally biased region" description="Polar residues" evidence="1">
    <location>
        <begin position="8"/>
        <end position="23"/>
    </location>
</feature>
<reference evidence="2 3" key="1">
    <citation type="submission" date="2018-11" db="EMBL/GenBank/DDBJ databases">
        <authorList>
            <consortium name="Pathogen Informatics"/>
        </authorList>
    </citation>
    <scope>NUCLEOTIDE SEQUENCE [LARGE SCALE GENOMIC DNA]</scope>
</reference>
<accession>A0A3P7MLD9</accession>
<keyword evidence="3" id="KW-1185">Reference proteome</keyword>
<feature type="compositionally biased region" description="Basic and acidic residues" evidence="1">
    <location>
        <begin position="129"/>
        <end position="154"/>
    </location>
</feature>
<protein>
    <submittedName>
        <fullName evidence="2">Uncharacterized protein</fullName>
    </submittedName>
</protein>
<organism evidence="2 3">
    <name type="scientific">Cylicostephanus goldi</name>
    <name type="common">Nematode worm</name>
    <dbReference type="NCBI Taxonomy" id="71465"/>
    <lineage>
        <taxon>Eukaryota</taxon>
        <taxon>Metazoa</taxon>
        <taxon>Ecdysozoa</taxon>
        <taxon>Nematoda</taxon>
        <taxon>Chromadorea</taxon>
        <taxon>Rhabditida</taxon>
        <taxon>Rhabditina</taxon>
        <taxon>Rhabditomorpha</taxon>
        <taxon>Strongyloidea</taxon>
        <taxon>Strongylidae</taxon>
        <taxon>Cylicostephanus</taxon>
    </lineage>
</organism>
<dbReference type="EMBL" id="UYRV01112250">
    <property type="protein sequence ID" value="VDN27370.1"/>
    <property type="molecule type" value="Genomic_DNA"/>
</dbReference>
<dbReference type="AlphaFoldDB" id="A0A3P7MLD9"/>
<feature type="non-terminal residue" evidence="2">
    <location>
        <position position="162"/>
    </location>
</feature>
<evidence type="ECO:0000256" key="1">
    <source>
        <dbReference type="SAM" id="MobiDB-lite"/>
    </source>
</evidence>
<name>A0A3P7MLD9_CYLGO</name>
<feature type="region of interest" description="Disordered" evidence="1">
    <location>
        <begin position="90"/>
        <end position="162"/>
    </location>
</feature>
<gene>
    <name evidence="2" type="ORF">CGOC_LOCUS10640</name>
</gene>
<evidence type="ECO:0000313" key="3">
    <source>
        <dbReference type="Proteomes" id="UP000271889"/>
    </source>
</evidence>
<sequence length="162" mass="18316">MSDDDDLTSPSPTVGLNRRNQVAKSHPALEDITHHRSSSPSTENAGPLSSKIKTKKKNATVYGLNKSKFQGYFYMEEIDDLPSTEFLEERGPVKVKESELRRSGDTERNLNTGELRTDEAMVVPRQQVKVKESELRRSGDTERNLNKGELRTDEAMVVPRQQ</sequence>